<proteinExistence type="predicted"/>
<dbReference type="Proteomes" id="UP000000753">
    <property type="component" value="Chromosome"/>
</dbReference>
<name>B8CLT6_SHEPW</name>
<dbReference type="STRING" id="225849.swp_2106"/>
<gene>
    <name evidence="2" type="ordered locus">swp_2106</name>
</gene>
<dbReference type="AlphaFoldDB" id="B8CLT6"/>
<organism evidence="2 3">
    <name type="scientific">Shewanella piezotolerans (strain WP3 / JCM 13877)</name>
    <dbReference type="NCBI Taxonomy" id="225849"/>
    <lineage>
        <taxon>Bacteria</taxon>
        <taxon>Pseudomonadati</taxon>
        <taxon>Pseudomonadota</taxon>
        <taxon>Gammaproteobacteria</taxon>
        <taxon>Alteromonadales</taxon>
        <taxon>Shewanellaceae</taxon>
        <taxon>Shewanella</taxon>
    </lineage>
</organism>
<reference evidence="2 3" key="1">
    <citation type="journal article" date="2008" name="PLoS ONE">
        <title>Environmental adaptation: genomic analysis of the piezotolerant and psychrotolerant deep-sea iron reducing bacterium Shewanella piezotolerans WP3.</title>
        <authorList>
            <person name="Wang F."/>
            <person name="Wang J."/>
            <person name="Jian H."/>
            <person name="Zhang B."/>
            <person name="Li S."/>
            <person name="Wang F."/>
            <person name="Zeng X."/>
            <person name="Gao L."/>
            <person name="Bartlett D.H."/>
            <person name="Yu J."/>
            <person name="Hu S."/>
            <person name="Xiao X."/>
        </authorList>
    </citation>
    <scope>NUCLEOTIDE SEQUENCE [LARGE SCALE GENOMIC DNA]</scope>
    <source>
        <strain evidence="3">WP3 / JCM 13877</strain>
    </source>
</reference>
<feature type="region of interest" description="Disordered" evidence="1">
    <location>
        <begin position="100"/>
        <end position="119"/>
    </location>
</feature>
<accession>B8CLT6</accession>
<dbReference type="eggNOG" id="ENOG502ZUB0">
    <property type="taxonomic scope" value="Bacteria"/>
</dbReference>
<dbReference type="HOGENOM" id="CLU_129314_0_0_6"/>
<evidence type="ECO:0000256" key="1">
    <source>
        <dbReference type="SAM" id="MobiDB-lite"/>
    </source>
</evidence>
<feature type="region of interest" description="Disordered" evidence="1">
    <location>
        <begin position="1"/>
        <end position="21"/>
    </location>
</feature>
<feature type="region of interest" description="Disordered" evidence="1">
    <location>
        <begin position="54"/>
        <end position="79"/>
    </location>
</feature>
<sequence>MKITTINKTKNQARRLNTPPQQSKKTLAIMLMLLLCQFFVMSSAYSVQYPNGKHPMGSSVSHHHSHESAHSHDAPMPTSFNATESIVDLVESSTALMTETGEHDHNNHSHTPSHPPVESRFSSEFYLADTIDDNDVPFRNHRYAPPNPPPYH</sequence>
<evidence type="ECO:0000313" key="3">
    <source>
        <dbReference type="Proteomes" id="UP000000753"/>
    </source>
</evidence>
<dbReference type="KEGG" id="swp:swp_2106"/>
<dbReference type="EMBL" id="CP000472">
    <property type="protein sequence ID" value="ACJ28860.1"/>
    <property type="molecule type" value="Genomic_DNA"/>
</dbReference>
<protein>
    <submittedName>
        <fullName evidence="2">Uncharacterized protein</fullName>
    </submittedName>
</protein>
<keyword evidence="3" id="KW-1185">Reference proteome</keyword>
<evidence type="ECO:0000313" key="2">
    <source>
        <dbReference type="EMBL" id="ACJ28860.1"/>
    </source>
</evidence>